<organism evidence="10 11">
    <name type="scientific">Naumovozyma castellii</name>
    <name type="common">Yeast</name>
    <name type="synonym">Saccharomyces castellii</name>
    <dbReference type="NCBI Taxonomy" id="27288"/>
    <lineage>
        <taxon>Eukaryota</taxon>
        <taxon>Fungi</taxon>
        <taxon>Dikarya</taxon>
        <taxon>Ascomycota</taxon>
        <taxon>Saccharomycotina</taxon>
        <taxon>Saccharomycetes</taxon>
        <taxon>Saccharomycetales</taxon>
        <taxon>Saccharomycetaceae</taxon>
        <taxon>Naumovozyma</taxon>
    </lineage>
</organism>
<protein>
    <recommendedName>
        <fullName evidence="9">Transmembrane 9 superfamily member</fullName>
    </recommendedName>
</protein>
<dbReference type="AlphaFoldDB" id="G0V960"/>
<dbReference type="OMA" id="CPGASKD"/>
<dbReference type="Pfam" id="PF02990">
    <property type="entry name" value="EMP70"/>
    <property type="match status" value="1"/>
</dbReference>
<feature type="transmembrane region" description="Helical" evidence="9">
    <location>
        <begin position="630"/>
        <end position="660"/>
    </location>
</feature>
<feature type="transmembrane region" description="Helical" evidence="9">
    <location>
        <begin position="341"/>
        <end position="366"/>
    </location>
</feature>
<dbReference type="RefSeq" id="XP_003674389.1">
    <property type="nucleotide sequence ID" value="XM_003674341.1"/>
</dbReference>
<name>G0V960_NAUCA</name>
<dbReference type="eggNOG" id="KOG1278">
    <property type="taxonomic scope" value="Eukaryota"/>
</dbReference>
<keyword evidence="5" id="KW-0732">Signal</keyword>
<dbReference type="PANTHER" id="PTHR10766:SF55">
    <property type="entry name" value="TRANSMEMBRANE 9 SUPERFAMILY MEMBER 4"/>
    <property type="match status" value="1"/>
</dbReference>
<evidence type="ECO:0000256" key="7">
    <source>
        <dbReference type="ARBA" id="ARBA00023034"/>
    </source>
</evidence>
<comment type="similarity">
    <text evidence="3 9">Belongs to the nonaspanin (TM9SF) (TC 9.A.2) family.</text>
</comment>
<keyword evidence="6 9" id="KW-1133">Transmembrane helix</keyword>
<evidence type="ECO:0000313" key="10">
    <source>
        <dbReference type="EMBL" id="CCC68010.1"/>
    </source>
</evidence>
<evidence type="ECO:0000256" key="5">
    <source>
        <dbReference type="ARBA" id="ARBA00022729"/>
    </source>
</evidence>
<dbReference type="GO" id="GO:0007124">
    <property type="term" value="P:pseudohyphal growth"/>
    <property type="evidence" value="ECO:0007669"/>
    <property type="project" value="EnsemblFungi"/>
</dbReference>
<dbReference type="GO" id="GO:0001403">
    <property type="term" value="P:invasive growth in response to glucose limitation"/>
    <property type="evidence" value="ECO:0007669"/>
    <property type="project" value="EnsemblFungi"/>
</dbReference>
<evidence type="ECO:0000313" key="11">
    <source>
        <dbReference type="Proteomes" id="UP000001640"/>
    </source>
</evidence>
<evidence type="ECO:0000256" key="3">
    <source>
        <dbReference type="ARBA" id="ARBA00005227"/>
    </source>
</evidence>
<dbReference type="EMBL" id="HE576752">
    <property type="protein sequence ID" value="CCC68010.1"/>
    <property type="molecule type" value="Genomic_DNA"/>
</dbReference>
<evidence type="ECO:0000256" key="2">
    <source>
        <dbReference type="ARBA" id="ARBA00004555"/>
    </source>
</evidence>
<evidence type="ECO:0000256" key="1">
    <source>
        <dbReference type="ARBA" id="ARBA00004141"/>
    </source>
</evidence>
<evidence type="ECO:0000256" key="4">
    <source>
        <dbReference type="ARBA" id="ARBA00022692"/>
    </source>
</evidence>
<dbReference type="GO" id="GO:0072657">
    <property type="term" value="P:protein localization to membrane"/>
    <property type="evidence" value="ECO:0007669"/>
    <property type="project" value="TreeGrafter"/>
</dbReference>
<evidence type="ECO:0000256" key="9">
    <source>
        <dbReference type="RuleBase" id="RU363079"/>
    </source>
</evidence>
<dbReference type="GO" id="GO:0007034">
    <property type="term" value="P:vacuolar transport"/>
    <property type="evidence" value="ECO:0007669"/>
    <property type="project" value="EnsemblFungi"/>
</dbReference>
<feature type="transmembrane region" description="Helical" evidence="9">
    <location>
        <begin position="281"/>
        <end position="303"/>
    </location>
</feature>
<dbReference type="GO" id="GO:0006878">
    <property type="term" value="P:intracellular copper ion homeostasis"/>
    <property type="evidence" value="ECO:0007669"/>
    <property type="project" value="EnsemblFungi"/>
</dbReference>
<dbReference type="InterPro" id="IPR004240">
    <property type="entry name" value="EMP70"/>
</dbReference>
<keyword evidence="7" id="KW-0333">Golgi apparatus</keyword>
<dbReference type="OrthoDB" id="1666796at2759"/>
<reference key="2">
    <citation type="submission" date="2011-08" db="EMBL/GenBank/DDBJ databases">
        <title>Genome sequence of Naumovozyma castellii.</title>
        <authorList>
            <person name="Gordon J.L."/>
            <person name="Armisen D."/>
            <person name="Proux-Wera E."/>
            <person name="OhEigeartaigh S.S."/>
            <person name="Byrne K.P."/>
            <person name="Wolfe K.H."/>
        </authorList>
    </citation>
    <scope>NUCLEOTIDE SEQUENCE</scope>
    <source>
        <strain>Type strain:CBS 4309</strain>
    </source>
</reference>
<dbReference type="HOGENOM" id="CLU_010714_4_0_1"/>
<sequence>MRVRNRALVLTLLCLISIYILFGKGVYQRSRKGSILENSGWLRPNYYSKGDPVELIVNKVESDLTQLPYAYYDLPFTCPPTMHKKPLHLSLNEIIRGDRKWQSDYILNFGEDDQCHILCTRKTTKEGMKEAQELVKNGYVVQWLIDDELPAVTTFISTTDHKKYYASGFPLGFVDPETGKTYLNTHVMIVIRYNTVDTNKHTIFGFELYPKSTVDFHCPGASKDYEQYELVVPENDDDLTFIPFTYSVYWREEYLVDWEHRWDLYLNAGELSNDKSKQFHWISLANSFGIVFLISSITAVILYRTFKISRRSFSDISKEEDDKGSIYVVARKWLLNEQTPLANVLIIFVSMGVQFLFTVLGSLIISCSLKKLHNVRDSVLTMGLLCFVTGAFMASFTGAHLLKSREEMCSESQMKPTRYYPVFALLCGSLLPSFVMLVALLLNSIVWAHDSTHALPFGTVLFLISVYFVVCIPLSLLGGYIAVKSTNSKPSFSFSIGNYSDRIFVYKTITMSPSVLINRPLSSLAILAGGLFPFIIIYVELQYVYKSLWLEKTTFYYFYGFLLANILLLCIVICEISIIGTFILLNSADKNSNNWRWTSFQIGASCAFYMEVYSLYYVFFILNIRGFSSIFISVCYGTLFNIMCGCATGSIACLTSHWFVQKIYKMKYHK</sequence>
<feature type="transmembrane region" description="Helical" evidence="9">
    <location>
        <begin position="606"/>
        <end position="624"/>
    </location>
</feature>
<dbReference type="KEGG" id="ncs:NCAS_0A14520"/>
<dbReference type="InParanoid" id="G0V960"/>
<comment type="subcellular location">
    <subcellularLocation>
        <location evidence="2">Golgi apparatus</location>
    </subcellularLocation>
    <subcellularLocation>
        <location evidence="1">Membrane</location>
        <topology evidence="1">Multi-pass membrane protein</topology>
    </subcellularLocation>
</comment>
<feature type="transmembrane region" description="Helical" evidence="9">
    <location>
        <begin position="423"/>
        <end position="448"/>
    </location>
</feature>
<feature type="transmembrane region" description="Helical" evidence="9">
    <location>
        <begin position="378"/>
        <end position="402"/>
    </location>
</feature>
<dbReference type="PANTHER" id="PTHR10766">
    <property type="entry name" value="TRANSMEMBRANE 9 SUPERFAMILY PROTEIN"/>
    <property type="match status" value="1"/>
</dbReference>
<feature type="transmembrane region" description="Helical" evidence="9">
    <location>
        <begin position="557"/>
        <end position="585"/>
    </location>
</feature>
<dbReference type="FunCoup" id="G0V960">
    <property type="interactions" value="26"/>
</dbReference>
<feature type="transmembrane region" description="Helical" evidence="9">
    <location>
        <begin position="521"/>
        <end position="545"/>
    </location>
</feature>
<dbReference type="GeneID" id="96901486"/>
<reference evidence="10 11" key="1">
    <citation type="journal article" date="2011" name="Proc. Natl. Acad. Sci. U.S.A.">
        <title>Evolutionary erosion of yeast sex chromosomes by mating-type switching accidents.</title>
        <authorList>
            <person name="Gordon J.L."/>
            <person name="Armisen D."/>
            <person name="Proux-Wera E."/>
            <person name="Oheigeartaigh S.S."/>
            <person name="Byrne K.P."/>
            <person name="Wolfe K.H."/>
        </authorList>
    </citation>
    <scope>NUCLEOTIDE SEQUENCE [LARGE SCALE GENOMIC DNA]</scope>
    <source>
        <strain evidence="11">ATCC 76901 / BCRC 22586 / CBS 4309 / NBRC 1992 / NRRL Y-12630</strain>
    </source>
</reference>
<feature type="transmembrane region" description="Helical" evidence="9">
    <location>
        <begin position="460"/>
        <end position="483"/>
    </location>
</feature>
<accession>G0V960</accession>
<keyword evidence="8 9" id="KW-0472">Membrane</keyword>
<proteinExistence type="inferred from homology"/>
<gene>
    <name evidence="10" type="primary">NCAS0A14520</name>
    <name evidence="10" type="ordered locus">NCAS_0A14520</name>
</gene>
<keyword evidence="4 9" id="KW-0812">Transmembrane</keyword>
<dbReference type="Proteomes" id="UP000001640">
    <property type="component" value="Chromosome 1"/>
</dbReference>
<evidence type="ECO:0000256" key="6">
    <source>
        <dbReference type="ARBA" id="ARBA00022989"/>
    </source>
</evidence>
<dbReference type="GO" id="GO:0005794">
    <property type="term" value="C:Golgi apparatus"/>
    <property type="evidence" value="ECO:0007669"/>
    <property type="project" value="UniProtKB-SubCell"/>
</dbReference>
<dbReference type="GO" id="GO:0016020">
    <property type="term" value="C:membrane"/>
    <property type="evidence" value="ECO:0007669"/>
    <property type="project" value="UniProtKB-SubCell"/>
</dbReference>
<keyword evidence="11" id="KW-1185">Reference proteome</keyword>
<evidence type="ECO:0000256" key="8">
    <source>
        <dbReference type="ARBA" id="ARBA00023136"/>
    </source>
</evidence>